<keyword evidence="2" id="KW-1003">Cell membrane</keyword>
<evidence type="ECO:0000256" key="2">
    <source>
        <dbReference type="ARBA" id="ARBA00022475"/>
    </source>
</evidence>
<dbReference type="PANTHER" id="PTHR34857">
    <property type="entry name" value="SLL0384 PROTEIN"/>
    <property type="match status" value="1"/>
</dbReference>
<evidence type="ECO:0000313" key="7">
    <source>
        <dbReference type="EMBL" id="HHP05001.1"/>
    </source>
</evidence>
<gene>
    <name evidence="7" type="ORF">ENM88_04535</name>
</gene>
<proteinExistence type="predicted"/>
<sequence length="252" mass="26231">MKGGVFLQSLAQTFLEEMSSVLDELSELRSPPAPAWLVLLLGFLVNAEAAFAGGLLTPLIAALLGALLSLESGKARSWLAATCFTLVFSSVAALPALALGEPVEIAALFIARAAGAAAAFTGVVASLGWYNLLLAFEQLRLPGFTSLQLATTLRMIPIFARDAARMLAAREARLLSRGKSRTWPVLASVVGDMLLLGYRRSKSLAMAIEARSLGARAGSSRSSASSAQARTPAGAILVTLTLLTTLAFVAGV</sequence>
<accession>A0A7J3X7F3</accession>
<keyword evidence="3 6" id="KW-0812">Transmembrane</keyword>
<protein>
    <recommendedName>
        <fullName evidence="8">Energy-coupling factor transporter transmembrane protein EcfT</fullName>
    </recommendedName>
</protein>
<dbReference type="PANTHER" id="PTHR34857:SF2">
    <property type="entry name" value="SLL0384 PROTEIN"/>
    <property type="match status" value="1"/>
</dbReference>
<keyword evidence="4 6" id="KW-1133">Transmembrane helix</keyword>
<feature type="transmembrane region" description="Helical" evidence="6">
    <location>
        <begin position="78"/>
        <end position="99"/>
    </location>
</feature>
<reference evidence="7" key="1">
    <citation type="journal article" date="2020" name="mSystems">
        <title>Genome- and Community-Level Interaction Insights into Carbon Utilization and Element Cycling Functions of Hydrothermarchaeota in Hydrothermal Sediment.</title>
        <authorList>
            <person name="Zhou Z."/>
            <person name="Liu Y."/>
            <person name="Xu W."/>
            <person name="Pan J."/>
            <person name="Luo Z.H."/>
            <person name="Li M."/>
        </authorList>
    </citation>
    <scope>NUCLEOTIDE SEQUENCE [LARGE SCALE GENOMIC DNA]</scope>
    <source>
        <strain evidence="7">SpSt-1125</strain>
    </source>
</reference>
<dbReference type="InterPro" id="IPR003339">
    <property type="entry name" value="ABC/ECF_trnsptr_transmembrane"/>
</dbReference>
<evidence type="ECO:0000256" key="6">
    <source>
        <dbReference type="SAM" id="Phobius"/>
    </source>
</evidence>
<dbReference type="EMBL" id="DRZM01000139">
    <property type="protein sequence ID" value="HHP05001.1"/>
    <property type="molecule type" value="Genomic_DNA"/>
</dbReference>
<dbReference type="CDD" id="cd16914">
    <property type="entry name" value="EcfT"/>
    <property type="match status" value="1"/>
</dbReference>
<dbReference type="GO" id="GO:0005886">
    <property type="term" value="C:plasma membrane"/>
    <property type="evidence" value="ECO:0007669"/>
    <property type="project" value="UniProtKB-ARBA"/>
</dbReference>
<dbReference type="InterPro" id="IPR051611">
    <property type="entry name" value="ECF_transporter_component"/>
</dbReference>
<feature type="transmembrane region" description="Helical" evidence="6">
    <location>
        <begin position="105"/>
        <end position="129"/>
    </location>
</feature>
<dbReference type="Pfam" id="PF02361">
    <property type="entry name" value="CbiQ"/>
    <property type="match status" value="1"/>
</dbReference>
<comment type="caution">
    <text evidence="7">The sequence shown here is derived from an EMBL/GenBank/DDBJ whole genome shotgun (WGS) entry which is preliminary data.</text>
</comment>
<keyword evidence="5 6" id="KW-0472">Membrane</keyword>
<evidence type="ECO:0008006" key="8">
    <source>
        <dbReference type="Google" id="ProtNLM"/>
    </source>
</evidence>
<feature type="transmembrane region" description="Helical" evidence="6">
    <location>
        <begin position="231"/>
        <end position="250"/>
    </location>
</feature>
<dbReference type="AlphaFoldDB" id="A0A7J3X7F3"/>
<evidence type="ECO:0000256" key="1">
    <source>
        <dbReference type="ARBA" id="ARBA00004141"/>
    </source>
</evidence>
<evidence type="ECO:0000256" key="5">
    <source>
        <dbReference type="ARBA" id="ARBA00023136"/>
    </source>
</evidence>
<organism evidence="7">
    <name type="scientific">Thermofilum pendens</name>
    <dbReference type="NCBI Taxonomy" id="2269"/>
    <lineage>
        <taxon>Archaea</taxon>
        <taxon>Thermoproteota</taxon>
        <taxon>Thermoprotei</taxon>
        <taxon>Thermofilales</taxon>
        <taxon>Thermofilaceae</taxon>
        <taxon>Thermofilum</taxon>
    </lineage>
</organism>
<name>A0A7J3X7F3_THEPE</name>
<evidence type="ECO:0000256" key="4">
    <source>
        <dbReference type="ARBA" id="ARBA00022989"/>
    </source>
</evidence>
<evidence type="ECO:0000256" key="3">
    <source>
        <dbReference type="ARBA" id="ARBA00022692"/>
    </source>
</evidence>
<comment type="subcellular location">
    <subcellularLocation>
        <location evidence="1">Membrane</location>
        <topology evidence="1">Multi-pass membrane protein</topology>
    </subcellularLocation>
</comment>
<feature type="transmembrane region" description="Helical" evidence="6">
    <location>
        <begin position="35"/>
        <end position="66"/>
    </location>
</feature>